<comment type="caution">
    <text evidence="1">The sequence shown here is derived from an EMBL/GenBank/DDBJ whole genome shotgun (WGS) entry which is preliminary data.</text>
</comment>
<evidence type="ECO:0000313" key="1">
    <source>
        <dbReference type="EMBL" id="EYR65293.1"/>
    </source>
</evidence>
<sequence>MLHQDVLMADIDVDQWRNAQSLLLRSAKAARRLVVIHDQGTVVKFRHTAGAECTGKVDRVEDPHALAKELYEANKDTVDFVVVMERDAVDSYFAAVQDSWDIHEDLDVFVQRTYALMDRYADGIVTHPGPAREVLGLQWTTGASRDDVEAAAKALVPGGTTVVLGVHDGDSLWASLVLDLDEDHKVTSITTADPSLVDITGSREEVLDRLTGWQQSAGKTVSLSMVLDRAAADDYLSAPADQKGAVLTSLVGNGSATFRA</sequence>
<protein>
    <submittedName>
        <fullName evidence="1">Uncharacterized protein</fullName>
    </submittedName>
</protein>
<evidence type="ECO:0000313" key="2">
    <source>
        <dbReference type="Proteomes" id="UP000019753"/>
    </source>
</evidence>
<organism evidence="1 2">
    <name type="scientific">Actinotalea ferrariae CF5-4</name>
    <dbReference type="NCBI Taxonomy" id="948458"/>
    <lineage>
        <taxon>Bacteria</taxon>
        <taxon>Bacillati</taxon>
        <taxon>Actinomycetota</taxon>
        <taxon>Actinomycetes</taxon>
        <taxon>Micrococcales</taxon>
        <taxon>Cellulomonadaceae</taxon>
        <taxon>Actinotalea</taxon>
    </lineage>
</organism>
<accession>A0A021VVZ0</accession>
<reference evidence="1 2" key="1">
    <citation type="submission" date="2014-01" db="EMBL/GenBank/DDBJ databases">
        <title>Actinotalea ferrariae CF5-4.</title>
        <authorList>
            <person name="Chen F."/>
            <person name="Li Y."/>
            <person name="Wang G."/>
        </authorList>
    </citation>
    <scope>NUCLEOTIDE SEQUENCE [LARGE SCALE GENOMIC DNA]</scope>
    <source>
        <strain evidence="1 2">CF5-4</strain>
    </source>
</reference>
<gene>
    <name evidence="1" type="ORF">N866_00535</name>
</gene>
<dbReference type="EMBL" id="AXCW01000001">
    <property type="protein sequence ID" value="EYR65293.1"/>
    <property type="molecule type" value="Genomic_DNA"/>
</dbReference>
<proteinExistence type="predicted"/>
<dbReference type="OrthoDB" id="45699at2"/>
<dbReference type="RefSeq" id="WP_034221073.1">
    <property type="nucleotide sequence ID" value="NZ_AXCW01000001.1"/>
</dbReference>
<dbReference type="AlphaFoldDB" id="A0A021VVZ0"/>
<dbReference type="Proteomes" id="UP000019753">
    <property type="component" value="Unassembled WGS sequence"/>
</dbReference>
<keyword evidence="2" id="KW-1185">Reference proteome</keyword>
<name>A0A021VVZ0_9CELL</name>